<dbReference type="SUPFAM" id="SSF46785">
    <property type="entry name" value="Winged helix' DNA-binding domain"/>
    <property type="match status" value="1"/>
</dbReference>
<proteinExistence type="predicted"/>
<organism evidence="4 5">
    <name type="scientific">Demequina lutea</name>
    <dbReference type="NCBI Taxonomy" id="431489"/>
    <lineage>
        <taxon>Bacteria</taxon>
        <taxon>Bacillati</taxon>
        <taxon>Actinomycetota</taxon>
        <taxon>Actinomycetes</taxon>
        <taxon>Micrococcales</taxon>
        <taxon>Demequinaceae</taxon>
        <taxon>Demequina</taxon>
    </lineage>
</organism>
<feature type="region of interest" description="Disordered" evidence="1">
    <location>
        <begin position="166"/>
        <end position="191"/>
    </location>
</feature>
<evidence type="ECO:0000259" key="3">
    <source>
        <dbReference type="Pfam" id="PF10400"/>
    </source>
</evidence>
<dbReference type="Proteomes" id="UP000547973">
    <property type="component" value="Unassembled WGS sequence"/>
</dbReference>
<dbReference type="PANTHER" id="PTHR43252:SF6">
    <property type="entry name" value="NEGATIVE TRANSCRIPTION REGULATOR PADR"/>
    <property type="match status" value="1"/>
</dbReference>
<dbReference type="GO" id="GO:0003677">
    <property type="term" value="F:DNA binding"/>
    <property type="evidence" value="ECO:0007669"/>
    <property type="project" value="UniProtKB-KW"/>
</dbReference>
<dbReference type="InterPro" id="IPR036388">
    <property type="entry name" value="WH-like_DNA-bd_sf"/>
</dbReference>
<feature type="domain" description="Transcription regulator PadR C-terminal" evidence="3">
    <location>
        <begin position="91"/>
        <end position="164"/>
    </location>
</feature>
<dbReference type="EMBL" id="JACBZO010000001">
    <property type="protein sequence ID" value="NYI42415.1"/>
    <property type="molecule type" value="Genomic_DNA"/>
</dbReference>
<gene>
    <name evidence="4" type="ORF">BKA03_002534</name>
</gene>
<evidence type="ECO:0000259" key="2">
    <source>
        <dbReference type="Pfam" id="PF03551"/>
    </source>
</evidence>
<dbReference type="OrthoDB" id="3186544at2"/>
<dbReference type="RefSeq" id="WP_062074247.1">
    <property type="nucleotide sequence ID" value="NZ_BBRC01000002.1"/>
</dbReference>
<protein>
    <submittedName>
        <fullName evidence="4">DNA-binding PadR family transcriptional regulator</fullName>
    </submittedName>
</protein>
<feature type="domain" description="Transcription regulator PadR N-terminal" evidence="2">
    <location>
        <begin position="7"/>
        <end position="77"/>
    </location>
</feature>
<accession>A0A7Y9ZEC1</accession>
<evidence type="ECO:0000313" key="4">
    <source>
        <dbReference type="EMBL" id="NYI42415.1"/>
    </source>
</evidence>
<reference evidence="4 5" key="1">
    <citation type="submission" date="2020-07" db="EMBL/GenBank/DDBJ databases">
        <title>Sequencing the genomes of 1000 actinobacteria strains.</title>
        <authorList>
            <person name="Klenk H.-P."/>
        </authorList>
    </citation>
    <scope>NUCLEOTIDE SEQUENCE [LARGE SCALE GENOMIC DNA]</scope>
    <source>
        <strain evidence="4 5">DSM 19970</strain>
    </source>
</reference>
<dbReference type="Pfam" id="PF03551">
    <property type="entry name" value="PadR"/>
    <property type="match status" value="1"/>
</dbReference>
<dbReference type="PANTHER" id="PTHR43252">
    <property type="entry name" value="TRANSCRIPTIONAL REGULATOR YQJI"/>
    <property type="match status" value="1"/>
</dbReference>
<dbReference type="Pfam" id="PF10400">
    <property type="entry name" value="Vir_act_alpha_C"/>
    <property type="match status" value="1"/>
</dbReference>
<sequence length="191" mass="21247">MSIRHSLLVLLSESDRYGYELRTEFEGRTGGVWPLNVGQVYSTLDRLERDGLVTREDVDGERQVRYSLSDAGRAALSAWWASPVPVSKVGRDDVALKIALAASTAGVDVVDVIRAQRRSVMSALQDLNRAKRAGSDEAWELVADALIFRAEAEVRWLDHTAARLARRPRHPVSQPATEPSEQHSSQSEEVR</sequence>
<comment type="caution">
    <text evidence="4">The sequence shown here is derived from an EMBL/GenBank/DDBJ whole genome shotgun (WGS) entry which is preliminary data.</text>
</comment>
<evidence type="ECO:0000313" key="5">
    <source>
        <dbReference type="Proteomes" id="UP000547973"/>
    </source>
</evidence>
<keyword evidence="5" id="KW-1185">Reference proteome</keyword>
<dbReference type="InterPro" id="IPR005149">
    <property type="entry name" value="Tscrpt_reg_PadR_N"/>
</dbReference>
<keyword evidence="4" id="KW-0238">DNA-binding</keyword>
<name>A0A7Y9ZEC1_9MICO</name>
<dbReference type="InterPro" id="IPR018309">
    <property type="entry name" value="Tscrpt_reg_PadR_C"/>
</dbReference>
<dbReference type="InterPro" id="IPR036390">
    <property type="entry name" value="WH_DNA-bd_sf"/>
</dbReference>
<dbReference type="AlphaFoldDB" id="A0A7Y9ZEC1"/>
<dbReference type="Gene3D" id="1.10.10.10">
    <property type="entry name" value="Winged helix-like DNA-binding domain superfamily/Winged helix DNA-binding domain"/>
    <property type="match status" value="1"/>
</dbReference>
<evidence type="ECO:0000256" key="1">
    <source>
        <dbReference type="SAM" id="MobiDB-lite"/>
    </source>
</evidence>